<comment type="caution">
    <text evidence="1">The sequence shown here is derived from an EMBL/GenBank/DDBJ whole genome shotgun (WGS) entry which is preliminary data.</text>
</comment>
<sequence>MSKAFPALGAHEWLLSGVDPLMYHQIGVVGEAFATYGAGEELLSGVDPLVYGQAGLVEEELPALWTGHLTPIVHGLVLDEAKV</sequence>
<keyword evidence="2" id="KW-1185">Reference proteome</keyword>
<evidence type="ECO:0000313" key="1">
    <source>
        <dbReference type="EMBL" id="KAG8540012.1"/>
    </source>
</evidence>
<dbReference type="EMBL" id="WNYA01011899">
    <property type="protein sequence ID" value="KAG8540012.1"/>
    <property type="molecule type" value="Genomic_DNA"/>
</dbReference>
<reference evidence="1" key="1">
    <citation type="thesis" date="2020" institute="ProQuest LLC" country="789 East Eisenhower Parkway, Ann Arbor, MI, USA">
        <title>Comparative Genomics and Chromosome Evolution.</title>
        <authorList>
            <person name="Mudd A.B."/>
        </authorList>
    </citation>
    <scope>NUCLEOTIDE SEQUENCE</scope>
    <source>
        <strain evidence="1">237g6f4</strain>
        <tissue evidence="1">Blood</tissue>
    </source>
</reference>
<dbReference type="Proteomes" id="UP000824782">
    <property type="component" value="Unassembled WGS sequence"/>
</dbReference>
<dbReference type="PANTHER" id="PTHR33426:SF36">
    <property type="entry name" value="C2H2-TYPE DOMAIN-CONTAINING PROTEIN"/>
    <property type="match status" value="1"/>
</dbReference>
<proteinExistence type="predicted"/>
<dbReference type="AlphaFoldDB" id="A0AAV6YRV6"/>
<gene>
    <name evidence="1" type="ORF">GDO81_019988</name>
</gene>
<protein>
    <submittedName>
        <fullName evidence="1">Uncharacterized protein</fullName>
    </submittedName>
</protein>
<accession>A0AAV6YRV6</accession>
<evidence type="ECO:0000313" key="2">
    <source>
        <dbReference type="Proteomes" id="UP000824782"/>
    </source>
</evidence>
<organism evidence="1 2">
    <name type="scientific">Engystomops pustulosus</name>
    <name type="common">Tungara frog</name>
    <name type="synonym">Physalaemus pustulosus</name>
    <dbReference type="NCBI Taxonomy" id="76066"/>
    <lineage>
        <taxon>Eukaryota</taxon>
        <taxon>Metazoa</taxon>
        <taxon>Chordata</taxon>
        <taxon>Craniata</taxon>
        <taxon>Vertebrata</taxon>
        <taxon>Euteleostomi</taxon>
        <taxon>Amphibia</taxon>
        <taxon>Batrachia</taxon>
        <taxon>Anura</taxon>
        <taxon>Neobatrachia</taxon>
        <taxon>Hyloidea</taxon>
        <taxon>Leptodactylidae</taxon>
        <taxon>Leiuperinae</taxon>
        <taxon>Engystomops</taxon>
    </lineage>
</organism>
<name>A0AAV6YRV6_ENGPU</name>
<dbReference type="PANTHER" id="PTHR33426">
    <property type="entry name" value="C2H2-TYPE DOMAIN-CONTAINING PROTEIN"/>
    <property type="match status" value="1"/>
</dbReference>